<dbReference type="Proteomes" id="UP001501074">
    <property type="component" value="Unassembled WGS sequence"/>
</dbReference>
<evidence type="ECO:0000313" key="2">
    <source>
        <dbReference type="Proteomes" id="UP001501074"/>
    </source>
</evidence>
<comment type="caution">
    <text evidence="1">The sequence shown here is derived from an EMBL/GenBank/DDBJ whole genome shotgun (WGS) entry which is preliminary data.</text>
</comment>
<accession>A0ABP6ZML3</accession>
<dbReference type="Gene3D" id="3.90.1140.10">
    <property type="entry name" value="Cyclic phosphodiesterase"/>
    <property type="match status" value="1"/>
</dbReference>
<evidence type="ECO:0000313" key="1">
    <source>
        <dbReference type="EMBL" id="GAA3609435.1"/>
    </source>
</evidence>
<name>A0ABP6ZML3_9ACTN</name>
<dbReference type="EMBL" id="BAAAZO010000003">
    <property type="protein sequence ID" value="GAA3609435.1"/>
    <property type="molecule type" value="Genomic_DNA"/>
</dbReference>
<dbReference type="InterPro" id="IPR009097">
    <property type="entry name" value="Cyclic_Pdiesterase"/>
</dbReference>
<gene>
    <name evidence="1" type="ORF">GCM10022223_26870</name>
</gene>
<protein>
    <recommendedName>
        <fullName evidence="3">2'-5' RNA ligase family protein</fullName>
    </recommendedName>
</protein>
<keyword evidence="2" id="KW-1185">Reference proteome</keyword>
<proteinExistence type="predicted"/>
<dbReference type="SUPFAM" id="SSF55144">
    <property type="entry name" value="LigT-like"/>
    <property type="match status" value="1"/>
</dbReference>
<dbReference type="RefSeq" id="WP_231483377.1">
    <property type="nucleotide sequence ID" value="NZ_BAAAZO010000003.1"/>
</dbReference>
<reference evidence="2" key="1">
    <citation type="journal article" date="2019" name="Int. J. Syst. Evol. Microbiol.">
        <title>The Global Catalogue of Microorganisms (GCM) 10K type strain sequencing project: providing services to taxonomists for standard genome sequencing and annotation.</title>
        <authorList>
            <consortium name="The Broad Institute Genomics Platform"/>
            <consortium name="The Broad Institute Genome Sequencing Center for Infectious Disease"/>
            <person name="Wu L."/>
            <person name="Ma J."/>
        </authorList>
    </citation>
    <scope>NUCLEOTIDE SEQUENCE [LARGE SCALE GENOMIC DNA]</scope>
    <source>
        <strain evidence="2">JCM 16902</strain>
    </source>
</reference>
<organism evidence="1 2">
    <name type="scientific">Kineosporia mesophila</name>
    <dbReference type="NCBI Taxonomy" id="566012"/>
    <lineage>
        <taxon>Bacteria</taxon>
        <taxon>Bacillati</taxon>
        <taxon>Actinomycetota</taxon>
        <taxon>Actinomycetes</taxon>
        <taxon>Kineosporiales</taxon>
        <taxon>Kineosporiaceae</taxon>
        <taxon>Kineosporia</taxon>
    </lineage>
</organism>
<sequence length="215" mass="23658">MNGLHDHWVEMPEWTPGRELWAFYLTFAEATDLHARIAHDQAALARVPGLDMIPRARLHLSVQGIAFRDLVHDAEIERLSRTVAAAVAGRRLPRLYAGPAMNDYDAVGLPVHPAQDLVALRDLIRLTAADLIGAERIYQLPESEGGFIPHISIAYADQEISGADLAAGLERTSPEMTAIDAGHLSLVALRRANKAWSWEREARLPFAQPSPVPVS</sequence>
<evidence type="ECO:0008006" key="3">
    <source>
        <dbReference type="Google" id="ProtNLM"/>
    </source>
</evidence>